<feature type="non-terminal residue" evidence="2">
    <location>
        <position position="113"/>
    </location>
</feature>
<comment type="caution">
    <text evidence="2">The sequence shown here is derived from an EMBL/GenBank/DDBJ whole genome shotgun (WGS) entry which is preliminary data.</text>
</comment>
<name>A0ABQ5KDB4_9EUKA</name>
<dbReference type="Proteomes" id="UP001057375">
    <property type="component" value="Unassembled WGS sequence"/>
</dbReference>
<keyword evidence="3" id="KW-1185">Reference proteome</keyword>
<feature type="region of interest" description="Disordered" evidence="1">
    <location>
        <begin position="70"/>
        <end position="113"/>
    </location>
</feature>
<evidence type="ECO:0000256" key="1">
    <source>
        <dbReference type="SAM" id="MobiDB-lite"/>
    </source>
</evidence>
<gene>
    <name evidence="2" type="ORF">ADUPG1_005534</name>
</gene>
<feature type="non-terminal residue" evidence="2">
    <location>
        <position position="1"/>
    </location>
</feature>
<feature type="compositionally biased region" description="Basic residues" evidence="1">
    <location>
        <begin position="70"/>
        <end position="79"/>
    </location>
</feature>
<feature type="compositionally biased region" description="Basic and acidic residues" evidence="1">
    <location>
        <begin position="91"/>
        <end position="113"/>
    </location>
</feature>
<evidence type="ECO:0000313" key="3">
    <source>
        <dbReference type="Proteomes" id="UP001057375"/>
    </source>
</evidence>
<sequence>VGIGHDYDRVIESDIPQACLLYQIRFVGSAELTKRWAKEEKRCLERERKLVKKHDRLEHKKEKKLLKFGRRADKRRRKSEAKQTKLLSKQVRKEEKRMRKEFASQTKEDCYSS</sequence>
<reference evidence="2" key="1">
    <citation type="submission" date="2022-03" db="EMBL/GenBank/DDBJ databases">
        <title>Draft genome sequence of Aduncisulcus paluster, a free-living microaerophilic Fornicata.</title>
        <authorList>
            <person name="Yuyama I."/>
            <person name="Kume K."/>
            <person name="Tamura T."/>
            <person name="Inagaki Y."/>
            <person name="Hashimoto T."/>
        </authorList>
    </citation>
    <scope>NUCLEOTIDE SEQUENCE</scope>
    <source>
        <strain evidence="2">NY0171</strain>
    </source>
</reference>
<evidence type="ECO:0000313" key="2">
    <source>
        <dbReference type="EMBL" id="GKT30533.1"/>
    </source>
</evidence>
<proteinExistence type="predicted"/>
<accession>A0ABQ5KDB4</accession>
<organism evidence="2 3">
    <name type="scientific">Aduncisulcus paluster</name>
    <dbReference type="NCBI Taxonomy" id="2918883"/>
    <lineage>
        <taxon>Eukaryota</taxon>
        <taxon>Metamonada</taxon>
        <taxon>Carpediemonas-like organisms</taxon>
        <taxon>Aduncisulcus</taxon>
    </lineage>
</organism>
<dbReference type="EMBL" id="BQXS01008855">
    <property type="protein sequence ID" value="GKT30533.1"/>
    <property type="molecule type" value="Genomic_DNA"/>
</dbReference>
<protein>
    <submittedName>
        <fullName evidence="2">Uncharacterized protein</fullName>
    </submittedName>
</protein>